<dbReference type="Proteomes" id="UP000717364">
    <property type="component" value="Unassembled WGS sequence"/>
</dbReference>
<feature type="domain" description="MOSC" evidence="1">
    <location>
        <begin position="16"/>
        <end position="155"/>
    </location>
</feature>
<sequence length="155" mass="16903">MSQPPQITQINISDGGVPKHPIPAAQITLDGLIGDRQRNLKYHGGPDRAVCLWSADIIQMLQTEGHPIVPGSAGENITIAGLSWETLGPETQLQLGDKVRLQITDYAPPCRNISKFFSDRRYSRINQDHHPGSSRLYACVLSPGIVSLGNSVQLL</sequence>
<dbReference type="GO" id="GO:0030151">
    <property type="term" value="F:molybdenum ion binding"/>
    <property type="evidence" value="ECO:0007669"/>
    <property type="project" value="InterPro"/>
</dbReference>
<dbReference type="GO" id="GO:0003824">
    <property type="term" value="F:catalytic activity"/>
    <property type="evidence" value="ECO:0007669"/>
    <property type="project" value="InterPro"/>
</dbReference>
<dbReference type="GO" id="GO:0030170">
    <property type="term" value="F:pyridoxal phosphate binding"/>
    <property type="evidence" value="ECO:0007669"/>
    <property type="project" value="InterPro"/>
</dbReference>
<evidence type="ECO:0000313" key="3">
    <source>
        <dbReference type="Proteomes" id="UP000717364"/>
    </source>
</evidence>
<dbReference type="EMBL" id="JADOES010000013">
    <property type="protein sequence ID" value="MBT9315543.1"/>
    <property type="molecule type" value="Genomic_DNA"/>
</dbReference>
<evidence type="ECO:0000259" key="1">
    <source>
        <dbReference type="PROSITE" id="PS51340"/>
    </source>
</evidence>
<proteinExistence type="predicted"/>
<dbReference type="InterPro" id="IPR005302">
    <property type="entry name" value="MoCF_Sase_C"/>
</dbReference>
<reference evidence="2" key="1">
    <citation type="submission" date="2020-11" db="EMBL/GenBank/DDBJ databases">
        <authorList>
            <person name="Konstantinou D."/>
            <person name="Gkelis S."/>
            <person name="Popin R."/>
            <person name="Fewer D."/>
            <person name="Sivonen K."/>
        </authorList>
    </citation>
    <scope>NUCLEOTIDE SEQUENCE</scope>
    <source>
        <strain evidence="2">TAU-MAC 1115</strain>
    </source>
</reference>
<dbReference type="PROSITE" id="PS51340">
    <property type="entry name" value="MOSC"/>
    <property type="match status" value="1"/>
</dbReference>
<dbReference type="PANTHER" id="PTHR30212:SF2">
    <property type="entry name" value="PROTEIN YIIM"/>
    <property type="match status" value="1"/>
</dbReference>
<organism evidence="2 3">
    <name type="scientific">Leptothoe spongobia TAU-MAC 1115</name>
    <dbReference type="NCBI Taxonomy" id="1967444"/>
    <lineage>
        <taxon>Bacteria</taxon>
        <taxon>Bacillati</taxon>
        <taxon>Cyanobacteriota</taxon>
        <taxon>Cyanophyceae</taxon>
        <taxon>Nodosilineales</taxon>
        <taxon>Cymatolegaceae</taxon>
        <taxon>Leptothoe</taxon>
        <taxon>Leptothoe spongobia</taxon>
    </lineage>
</organism>
<dbReference type="Pfam" id="PF03473">
    <property type="entry name" value="MOSC"/>
    <property type="match status" value="1"/>
</dbReference>
<dbReference type="RefSeq" id="WP_215608613.1">
    <property type="nucleotide sequence ID" value="NZ_JADOES010000013.1"/>
</dbReference>
<evidence type="ECO:0000313" key="2">
    <source>
        <dbReference type="EMBL" id="MBT9315543.1"/>
    </source>
</evidence>
<dbReference type="InterPro" id="IPR011037">
    <property type="entry name" value="Pyrv_Knase-like_insert_dom_sf"/>
</dbReference>
<dbReference type="AlphaFoldDB" id="A0A947DFC9"/>
<comment type="caution">
    <text evidence="2">The sequence shown here is derived from an EMBL/GenBank/DDBJ whole genome shotgun (WGS) entry which is preliminary data.</text>
</comment>
<accession>A0A947DFC9</accession>
<dbReference type="PANTHER" id="PTHR30212">
    <property type="entry name" value="PROTEIN YIIM"/>
    <property type="match status" value="1"/>
</dbReference>
<reference evidence="2" key="2">
    <citation type="journal article" date="2021" name="Mar. Drugs">
        <title>Genome Reduction and Secondary Metabolism of the Marine Sponge-Associated Cyanobacterium Leptothoe.</title>
        <authorList>
            <person name="Konstantinou D."/>
            <person name="Popin R.V."/>
            <person name="Fewer D.P."/>
            <person name="Sivonen K."/>
            <person name="Gkelis S."/>
        </authorList>
    </citation>
    <scope>NUCLEOTIDE SEQUENCE</scope>
    <source>
        <strain evidence="2">TAU-MAC 1115</strain>
    </source>
</reference>
<gene>
    <name evidence="2" type="ORF">IXB50_08905</name>
</gene>
<dbReference type="InterPro" id="IPR052353">
    <property type="entry name" value="Benzoxazolinone_Detox_Enz"/>
</dbReference>
<name>A0A947DFC9_9CYAN</name>
<protein>
    <submittedName>
        <fullName evidence="2">MOSC domain-containing protein</fullName>
    </submittedName>
</protein>
<dbReference type="SUPFAM" id="SSF50800">
    <property type="entry name" value="PK beta-barrel domain-like"/>
    <property type="match status" value="1"/>
</dbReference>
<keyword evidence="3" id="KW-1185">Reference proteome</keyword>
<dbReference type="Gene3D" id="2.40.33.20">
    <property type="entry name" value="PK beta-barrel domain-like"/>
    <property type="match status" value="1"/>
</dbReference>